<keyword evidence="2" id="KW-1185">Reference proteome</keyword>
<reference evidence="1" key="2">
    <citation type="submission" date="2015-06" db="UniProtKB">
        <authorList>
            <consortium name="EnsemblMetazoa"/>
        </authorList>
    </citation>
    <scope>IDENTIFICATION</scope>
</reference>
<evidence type="ECO:0000313" key="1">
    <source>
        <dbReference type="EnsemblMetazoa" id="MESCA000225-PA"/>
    </source>
</evidence>
<protein>
    <submittedName>
        <fullName evidence="1">Uncharacterized protein</fullName>
    </submittedName>
</protein>
<dbReference type="EnsemblMetazoa" id="MESCA000225-RA">
    <property type="protein sequence ID" value="MESCA000225-PA"/>
    <property type="gene ID" value="MESCA000225"/>
</dbReference>
<proteinExistence type="predicted"/>
<organism evidence="1 2">
    <name type="scientific">Megaselia scalaris</name>
    <name type="common">Humpbacked fly</name>
    <name type="synonym">Phora scalaris</name>
    <dbReference type="NCBI Taxonomy" id="36166"/>
    <lineage>
        <taxon>Eukaryota</taxon>
        <taxon>Metazoa</taxon>
        <taxon>Ecdysozoa</taxon>
        <taxon>Arthropoda</taxon>
        <taxon>Hexapoda</taxon>
        <taxon>Insecta</taxon>
        <taxon>Pterygota</taxon>
        <taxon>Neoptera</taxon>
        <taxon>Endopterygota</taxon>
        <taxon>Diptera</taxon>
        <taxon>Brachycera</taxon>
        <taxon>Muscomorpha</taxon>
        <taxon>Platypezoidea</taxon>
        <taxon>Phoridae</taxon>
        <taxon>Megaseliini</taxon>
        <taxon>Megaselia</taxon>
    </lineage>
</organism>
<sequence>MLRLLKRHVAHFLLLNLFKVFKRSRFLLPGRKILNYGLYRSFRYFWHYQKLNFISLQS</sequence>
<reference evidence="2" key="1">
    <citation type="submission" date="2013-02" db="EMBL/GenBank/DDBJ databases">
        <authorList>
            <person name="Hughes D."/>
        </authorList>
    </citation>
    <scope>NUCLEOTIDE SEQUENCE</scope>
    <source>
        <strain>Durham</strain>
        <strain evidence="2">NC isolate 2 -- Noor lab</strain>
    </source>
</reference>
<dbReference type="HOGENOM" id="CLU_2981420_0_0_1"/>
<accession>T1GAG8</accession>
<dbReference type="EMBL" id="CAQQ02151538">
    <property type="status" value="NOT_ANNOTATED_CDS"/>
    <property type="molecule type" value="Genomic_DNA"/>
</dbReference>
<evidence type="ECO:0000313" key="2">
    <source>
        <dbReference type="Proteomes" id="UP000015102"/>
    </source>
</evidence>
<dbReference type="Proteomes" id="UP000015102">
    <property type="component" value="Unassembled WGS sequence"/>
</dbReference>
<dbReference type="AlphaFoldDB" id="T1GAG8"/>
<name>T1GAG8_MEGSC</name>